<accession>A0A8S4MNY7</accession>
<proteinExistence type="predicted"/>
<reference evidence="2" key="1">
    <citation type="submission" date="2022-01" db="EMBL/GenBank/DDBJ databases">
        <authorList>
            <person name="Braso-Vives M."/>
        </authorList>
    </citation>
    <scope>NUCLEOTIDE SEQUENCE</scope>
</reference>
<gene>
    <name evidence="2" type="primary">Hypp9520</name>
    <name evidence="2" type="ORF">BLAG_LOCUS26068</name>
</gene>
<feature type="region of interest" description="Disordered" evidence="1">
    <location>
        <begin position="1"/>
        <end position="22"/>
    </location>
</feature>
<sequence>MHVVSPQLLSDDTERRGSLQRGPAVIVQVHQADIISGDGDGRLDPPVVAAATVYC</sequence>
<evidence type="ECO:0000313" key="2">
    <source>
        <dbReference type="EMBL" id="CAH1277245.1"/>
    </source>
</evidence>
<keyword evidence="3" id="KW-1185">Reference proteome</keyword>
<dbReference type="AlphaFoldDB" id="A0A8S4MNY7"/>
<dbReference type="EMBL" id="CAKMNS010000212">
    <property type="protein sequence ID" value="CAH1277245.1"/>
    <property type="molecule type" value="Genomic_DNA"/>
</dbReference>
<organism evidence="2 3">
    <name type="scientific">Branchiostoma lanceolatum</name>
    <name type="common">Common lancelet</name>
    <name type="synonym">Amphioxus lanceolatum</name>
    <dbReference type="NCBI Taxonomy" id="7740"/>
    <lineage>
        <taxon>Eukaryota</taxon>
        <taxon>Metazoa</taxon>
        <taxon>Chordata</taxon>
        <taxon>Cephalochordata</taxon>
        <taxon>Leptocardii</taxon>
        <taxon>Amphioxiformes</taxon>
        <taxon>Branchiostomatidae</taxon>
        <taxon>Branchiostoma</taxon>
    </lineage>
</organism>
<evidence type="ECO:0000256" key="1">
    <source>
        <dbReference type="SAM" id="MobiDB-lite"/>
    </source>
</evidence>
<protein>
    <submittedName>
        <fullName evidence="2">Hypp9520 protein</fullName>
    </submittedName>
</protein>
<name>A0A8S4MNY7_BRALA</name>
<dbReference type="Proteomes" id="UP000838412">
    <property type="component" value="Unassembled WGS sequence"/>
</dbReference>
<comment type="caution">
    <text evidence="2">The sequence shown here is derived from an EMBL/GenBank/DDBJ whole genome shotgun (WGS) entry which is preliminary data.</text>
</comment>
<evidence type="ECO:0000313" key="3">
    <source>
        <dbReference type="Proteomes" id="UP000838412"/>
    </source>
</evidence>